<dbReference type="InterPro" id="IPR007711">
    <property type="entry name" value="HigB-1"/>
</dbReference>
<evidence type="ECO:0000313" key="1">
    <source>
        <dbReference type="EMBL" id="PUX22505.1"/>
    </source>
</evidence>
<protein>
    <submittedName>
        <fullName evidence="1">Plasmid maintenance system killer protein</fullName>
    </submittedName>
</protein>
<dbReference type="SUPFAM" id="SSF143011">
    <property type="entry name" value="RelE-like"/>
    <property type="match status" value="1"/>
</dbReference>
<sequence>MPGFFLRPLTGDRKGVWAVTVSGNWRITFEFRDGDVFIVNYEDYH</sequence>
<organism evidence="1">
    <name type="scientific">Cronobacter turicensis</name>
    <dbReference type="NCBI Taxonomy" id="413502"/>
    <lineage>
        <taxon>Bacteria</taxon>
        <taxon>Pseudomonadati</taxon>
        <taxon>Pseudomonadota</taxon>
        <taxon>Gammaproteobacteria</taxon>
        <taxon>Enterobacterales</taxon>
        <taxon>Enterobacteriaceae</taxon>
        <taxon>Cronobacter</taxon>
    </lineage>
</organism>
<reference evidence="1" key="1">
    <citation type="submission" date="2016-12" db="EMBL/GenBank/DDBJ databases">
        <title>Analysis of the Molecular Diversity Among Cronobacter Species Isolated from Filth Flies Using a Pan Genomic DNA Microarray.</title>
        <authorList>
            <person name="Pava-Ripoll M."/>
            <person name="Tall B."/>
            <person name="Farber J."/>
            <person name="Fanning S."/>
            <person name="Lehner A."/>
            <person name="Stephan R."/>
            <person name="Pagotto F."/>
            <person name="Iverson C."/>
            <person name="Ziobro G."/>
            <person name="Miller A."/>
            <person name="Pearson R."/>
            <person name="Yan Q."/>
            <person name="Kim M."/>
            <person name="Jeong S."/>
            <person name="Park J."/>
            <person name="Jun S."/>
            <person name="Choi H."/>
            <person name="Chung T."/>
            <person name="Yoo Y."/>
            <person name="Park E."/>
            <person name="Hwang S."/>
            <person name="Lee B."/>
            <person name="Sathyamoorthy V."/>
            <person name="Carter L."/>
            <person name="Mammel M."/>
            <person name="Jackson S."/>
            <person name="Kothary M."/>
            <person name="Patel I."/>
            <person name="Grim C."/>
            <person name="Gopinath G."/>
            <person name="Gangiredla J."/>
            <person name="Chase H."/>
        </authorList>
    </citation>
    <scope>NUCLEOTIDE SEQUENCE [LARGE SCALE GENOMIC DNA]</scope>
    <source>
        <strain evidence="1">MOD1-Sh41s</strain>
    </source>
</reference>
<dbReference type="Gene3D" id="3.30.2310.20">
    <property type="entry name" value="RelE-like"/>
    <property type="match status" value="1"/>
</dbReference>
<dbReference type="InterPro" id="IPR035093">
    <property type="entry name" value="RelE/ParE_toxin_dom_sf"/>
</dbReference>
<dbReference type="Pfam" id="PF05015">
    <property type="entry name" value="HigB-like_toxin"/>
    <property type="match status" value="1"/>
</dbReference>
<comment type="caution">
    <text evidence="1">The sequence shown here is derived from an EMBL/GenBank/DDBJ whole genome shotgun (WGS) entry which is preliminary data.</text>
</comment>
<name>A0A2T7B5D3_9ENTR</name>
<accession>A0A2T7B5D3</accession>
<dbReference type="AlphaFoldDB" id="A0A2T7B5D3"/>
<proteinExistence type="predicted"/>
<dbReference type="EMBL" id="MSAG01000015">
    <property type="protein sequence ID" value="PUX22505.1"/>
    <property type="molecule type" value="Genomic_DNA"/>
</dbReference>
<gene>
    <name evidence="1" type="ORF">BS411_09875</name>
</gene>
<dbReference type="OrthoDB" id="9801102at2"/>